<dbReference type="AlphaFoldDB" id="A0A517PXQ4"/>
<reference evidence="2 3" key="1">
    <citation type="submission" date="2019-02" db="EMBL/GenBank/DDBJ databases">
        <title>Deep-cultivation of Planctomycetes and their phenomic and genomic characterization uncovers novel biology.</title>
        <authorList>
            <person name="Wiegand S."/>
            <person name="Jogler M."/>
            <person name="Boedeker C."/>
            <person name="Pinto D."/>
            <person name="Vollmers J."/>
            <person name="Rivas-Marin E."/>
            <person name="Kohn T."/>
            <person name="Peeters S.H."/>
            <person name="Heuer A."/>
            <person name="Rast P."/>
            <person name="Oberbeckmann S."/>
            <person name="Bunk B."/>
            <person name="Jeske O."/>
            <person name="Meyerdierks A."/>
            <person name="Storesund J.E."/>
            <person name="Kallscheuer N."/>
            <person name="Luecker S."/>
            <person name="Lage O.M."/>
            <person name="Pohl T."/>
            <person name="Merkel B.J."/>
            <person name="Hornburger P."/>
            <person name="Mueller R.-W."/>
            <person name="Bruemmer F."/>
            <person name="Labrenz M."/>
            <person name="Spormann A.M."/>
            <person name="Op den Camp H."/>
            <person name="Overmann J."/>
            <person name="Amann R."/>
            <person name="Jetten M.S.M."/>
            <person name="Mascher T."/>
            <person name="Medema M.H."/>
            <person name="Devos D.P."/>
            <person name="Kaster A.-K."/>
            <person name="Ovreas L."/>
            <person name="Rohde M."/>
            <person name="Galperin M.Y."/>
            <person name="Jogler C."/>
        </authorList>
    </citation>
    <scope>NUCLEOTIDE SEQUENCE [LARGE SCALE GENOMIC DNA]</scope>
    <source>
        <strain evidence="2 3">HG66A1</strain>
    </source>
</reference>
<evidence type="ECO:0000256" key="1">
    <source>
        <dbReference type="SAM" id="MobiDB-lite"/>
    </source>
</evidence>
<keyword evidence="3" id="KW-1185">Reference proteome</keyword>
<organism evidence="2 3">
    <name type="scientific">Gimesia chilikensis</name>
    <dbReference type="NCBI Taxonomy" id="2605989"/>
    <lineage>
        <taxon>Bacteria</taxon>
        <taxon>Pseudomonadati</taxon>
        <taxon>Planctomycetota</taxon>
        <taxon>Planctomycetia</taxon>
        <taxon>Planctomycetales</taxon>
        <taxon>Planctomycetaceae</taxon>
        <taxon>Gimesia</taxon>
    </lineage>
</organism>
<feature type="region of interest" description="Disordered" evidence="1">
    <location>
        <begin position="112"/>
        <end position="146"/>
    </location>
</feature>
<accession>A0A517PXQ4</accession>
<protein>
    <submittedName>
        <fullName evidence="2">Uncharacterized protein</fullName>
    </submittedName>
</protein>
<dbReference type="RefSeq" id="WP_145192642.1">
    <property type="nucleotide sequence ID" value="NZ_CP036266.1"/>
</dbReference>
<sequence length="146" mass="16637">MRAAFVCIVLAQPILFCSGCQCFRASNLYYNLIDDVSDTQLYADRFYRPTWDLTRIGKPDWCRSRFNRWWCKCCSDCRPEYYYSAEARTEYSRPQQDISDESVDDLVPLPEPATFVPPDPYPNGIDSTPVAEDGPELAPAASAPVD</sequence>
<name>A0A517PXQ4_9PLAN</name>
<dbReference type="OrthoDB" id="215812at2"/>
<dbReference type="EMBL" id="CP036266">
    <property type="protein sequence ID" value="QDT24168.1"/>
    <property type="molecule type" value="Genomic_DNA"/>
</dbReference>
<gene>
    <name evidence="2" type="ORF">HG66A1_59990</name>
</gene>
<feature type="compositionally biased region" description="Pro residues" evidence="1">
    <location>
        <begin position="112"/>
        <end position="121"/>
    </location>
</feature>
<evidence type="ECO:0000313" key="3">
    <source>
        <dbReference type="Proteomes" id="UP000320421"/>
    </source>
</evidence>
<dbReference type="Proteomes" id="UP000320421">
    <property type="component" value="Chromosome"/>
</dbReference>
<proteinExistence type="predicted"/>
<evidence type="ECO:0000313" key="2">
    <source>
        <dbReference type="EMBL" id="QDT24168.1"/>
    </source>
</evidence>